<organism evidence="1 2">
    <name type="scientific">Simkania negevensis</name>
    <dbReference type="NCBI Taxonomy" id="83561"/>
    <lineage>
        <taxon>Bacteria</taxon>
        <taxon>Pseudomonadati</taxon>
        <taxon>Chlamydiota</taxon>
        <taxon>Chlamydiia</taxon>
        <taxon>Parachlamydiales</taxon>
        <taxon>Simkaniaceae</taxon>
        <taxon>Simkania</taxon>
    </lineage>
</organism>
<comment type="caution">
    <text evidence="1">The sequence shown here is derived from an EMBL/GenBank/DDBJ whole genome shotgun (WGS) entry which is preliminary data.</text>
</comment>
<dbReference type="PANTHER" id="PTHR12993">
    <property type="entry name" value="N-ACETYLGLUCOSAMINYL-PHOSPHATIDYLINOSITOL DE-N-ACETYLASE-RELATED"/>
    <property type="match status" value="1"/>
</dbReference>
<dbReference type="InterPro" id="IPR024078">
    <property type="entry name" value="LmbE-like_dom_sf"/>
</dbReference>
<name>A0ABS3AT05_9BACT</name>
<sequence>MVDILAFGSHPDDLEFGCGGILARCAASGMTIVMADLTRGEKGTHGTVEEREQEAYAAAKLIGAQRVFLDFSDCEIVDSYEGRLEIVKLIREYSPRLVIAPHISGSQTHPDHLATGTMVRYACRYSRFKNVLPNIPIHRPQGVLHYFNTAVIPSDPDFLMDVSAYVEVWKKMMLSHETQHRGNNYTDSVLKKSAYFGALMSVEYAQGLVKVNPIVIDDINAIATSTREL</sequence>
<gene>
    <name evidence="1" type="ORF">JYU14_05455</name>
</gene>
<proteinExistence type="predicted"/>
<reference evidence="1 2" key="1">
    <citation type="submission" date="2021-02" db="EMBL/GenBank/DDBJ databases">
        <title>Activity-based single-cell genomes from oceanic crustal fluid captures similar information to metagenomic and metatranscriptomic surveys with orders of magnitude less sampling.</title>
        <authorList>
            <person name="D'Angelo T.S."/>
            <person name="Orcutt B.N."/>
        </authorList>
    </citation>
    <scope>NUCLEOTIDE SEQUENCE [LARGE SCALE GENOMIC DNA]</scope>
    <source>
        <strain evidence="1">AH-315-G07</strain>
    </source>
</reference>
<dbReference type="SUPFAM" id="SSF102588">
    <property type="entry name" value="LmbE-like"/>
    <property type="match status" value="1"/>
</dbReference>
<dbReference type="EMBL" id="JAFITR010000174">
    <property type="protein sequence ID" value="MBN4067513.1"/>
    <property type="molecule type" value="Genomic_DNA"/>
</dbReference>
<dbReference type="Gene3D" id="3.40.50.10320">
    <property type="entry name" value="LmbE-like"/>
    <property type="match status" value="1"/>
</dbReference>
<evidence type="ECO:0000313" key="1">
    <source>
        <dbReference type="EMBL" id="MBN4067513.1"/>
    </source>
</evidence>
<dbReference type="Pfam" id="PF02585">
    <property type="entry name" value="PIG-L"/>
    <property type="match status" value="1"/>
</dbReference>
<evidence type="ECO:0000313" key="2">
    <source>
        <dbReference type="Proteomes" id="UP000722121"/>
    </source>
</evidence>
<accession>A0ABS3AT05</accession>
<keyword evidence="2" id="KW-1185">Reference proteome</keyword>
<dbReference type="Proteomes" id="UP000722121">
    <property type="component" value="Unassembled WGS sequence"/>
</dbReference>
<dbReference type="PANTHER" id="PTHR12993:SF30">
    <property type="entry name" value="N-ACETYL-ALPHA-D-GLUCOSAMINYL L-MALATE DEACETYLASE 1"/>
    <property type="match status" value="1"/>
</dbReference>
<protein>
    <submittedName>
        <fullName evidence="1">PIG-L family deacetylase</fullName>
    </submittedName>
</protein>
<dbReference type="InterPro" id="IPR003737">
    <property type="entry name" value="GlcNAc_PI_deacetylase-related"/>
</dbReference>